<keyword evidence="1" id="KW-0812">Transmembrane</keyword>
<reference evidence="2" key="1">
    <citation type="submission" date="2015-07" db="EMBL/GenBank/DDBJ databases">
        <title>MeaNS - Measles Nucleotide Surveillance Program.</title>
        <authorList>
            <person name="Tran T."/>
            <person name="Druce J."/>
        </authorList>
    </citation>
    <scope>NUCLEOTIDE SEQUENCE</scope>
    <source>
        <strain evidence="2">UCB-OBI-ISO-001</strain>
        <tissue evidence="2">Gonad</tissue>
    </source>
</reference>
<dbReference type="EMBL" id="KQ415854">
    <property type="protein sequence ID" value="KOG00059.1"/>
    <property type="molecule type" value="Genomic_DNA"/>
</dbReference>
<keyword evidence="1" id="KW-0472">Membrane</keyword>
<keyword evidence="1" id="KW-1133">Transmembrane helix</keyword>
<feature type="transmembrane region" description="Helical" evidence="1">
    <location>
        <begin position="23"/>
        <end position="44"/>
    </location>
</feature>
<protein>
    <submittedName>
        <fullName evidence="2">Uncharacterized protein</fullName>
    </submittedName>
</protein>
<organism evidence="2">
    <name type="scientific">Octopus bimaculoides</name>
    <name type="common">California two-spotted octopus</name>
    <dbReference type="NCBI Taxonomy" id="37653"/>
    <lineage>
        <taxon>Eukaryota</taxon>
        <taxon>Metazoa</taxon>
        <taxon>Spiralia</taxon>
        <taxon>Lophotrochozoa</taxon>
        <taxon>Mollusca</taxon>
        <taxon>Cephalopoda</taxon>
        <taxon>Coleoidea</taxon>
        <taxon>Octopodiformes</taxon>
        <taxon>Octopoda</taxon>
        <taxon>Incirrata</taxon>
        <taxon>Octopodidae</taxon>
        <taxon>Octopus</taxon>
    </lineage>
</organism>
<name>A0A0L8IGB3_OCTBM</name>
<evidence type="ECO:0000313" key="2">
    <source>
        <dbReference type="EMBL" id="KOG00059.1"/>
    </source>
</evidence>
<gene>
    <name evidence="2" type="ORF">OCBIM_22008451mg</name>
</gene>
<sequence>MRKRVSVVEDVHQRRHTCACNELVLNIIIIIIIIMIIIIIRGPVNNAHFWCSFCWPCNYQLKDLLGGGENSIISERCLTNLPIQKAIMCYFSIVVFKRLN</sequence>
<dbReference type="AlphaFoldDB" id="A0A0L8IGB3"/>
<accession>A0A0L8IGB3</accession>
<evidence type="ECO:0000256" key="1">
    <source>
        <dbReference type="SAM" id="Phobius"/>
    </source>
</evidence>
<proteinExistence type="predicted"/>